<keyword evidence="2" id="KW-1185">Reference proteome</keyword>
<dbReference type="Proteomes" id="UP001155241">
    <property type="component" value="Unassembled WGS sequence"/>
</dbReference>
<comment type="caution">
    <text evidence="1">The sequence shown here is derived from an EMBL/GenBank/DDBJ whole genome shotgun (WGS) entry which is preliminary data.</text>
</comment>
<dbReference type="InterPro" id="IPR046663">
    <property type="entry name" value="DUF6772"/>
</dbReference>
<dbReference type="Pfam" id="PF20562">
    <property type="entry name" value="DUF6772"/>
    <property type="match status" value="1"/>
</dbReference>
<organism evidence="1 2">
    <name type="scientific">Aeoliella straminimaris</name>
    <dbReference type="NCBI Taxonomy" id="2954799"/>
    <lineage>
        <taxon>Bacteria</taxon>
        <taxon>Pseudomonadati</taxon>
        <taxon>Planctomycetota</taxon>
        <taxon>Planctomycetia</taxon>
        <taxon>Pirellulales</taxon>
        <taxon>Lacipirellulaceae</taxon>
        <taxon>Aeoliella</taxon>
    </lineage>
</organism>
<evidence type="ECO:0000313" key="2">
    <source>
        <dbReference type="Proteomes" id="UP001155241"/>
    </source>
</evidence>
<dbReference type="RefSeq" id="WP_252850411.1">
    <property type="nucleotide sequence ID" value="NZ_JAMXLR010000003.1"/>
</dbReference>
<gene>
    <name evidence="1" type="ORF">NG895_00175</name>
</gene>
<dbReference type="AlphaFoldDB" id="A0A9X2F5T9"/>
<sequence length="310" mass="35231">MNEFSHPLLLSGRYRPLQNILAYDDFNQGQCGWIDLMNNFVLEGHKPRPSIVTKHRWGPVMLSNANFGYAGTHGAMNGLYSLKLATRPEANPYEQPPAPGAMSMAIKRMTSLPFANSGKLQLEMWYAYTPEQDRAGIGEKDIRAFGALFDIQDTEHRYFSAARYVNSVNGTLARKWQYAQAADVTDSEWAYDTEGDWCKRGIDPVWFGKRQSNGDADSFKWVPGGEEVLCYNESDDKINWSYFRLTIDTQRREYCELQSGRSTYSLQGVQPTLVAPYRGITSLLNPVIWIEADTTRRVFLFVDSVLISAE</sequence>
<name>A0A9X2F5T9_9BACT</name>
<dbReference type="EMBL" id="JAMXLR010000003">
    <property type="protein sequence ID" value="MCO6042309.1"/>
    <property type="molecule type" value="Genomic_DNA"/>
</dbReference>
<reference evidence="1" key="1">
    <citation type="submission" date="2022-06" db="EMBL/GenBank/DDBJ databases">
        <title>Aeoliella straminimaris, a novel planctomycete from sediments.</title>
        <authorList>
            <person name="Vitorino I.R."/>
            <person name="Lage O.M."/>
        </authorList>
    </citation>
    <scope>NUCLEOTIDE SEQUENCE</scope>
    <source>
        <strain evidence="1">ICT_H6.2</strain>
    </source>
</reference>
<protein>
    <submittedName>
        <fullName evidence="1">Uncharacterized protein</fullName>
    </submittedName>
</protein>
<proteinExistence type="predicted"/>
<accession>A0A9X2F5T9</accession>
<evidence type="ECO:0000313" key="1">
    <source>
        <dbReference type="EMBL" id="MCO6042309.1"/>
    </source>
</evidence>